<dbReference type="Gene3D" id="1.10.10.10">
    <property type="entry name" value="Winged helix-like DNA-binding domain superfamily/Winged helix DNA-binding domain"/>
    <property type="match status" value="2"/>
</dbReference>
<gene>
    <name evidence="3" type="ORF">FGL95_25565</name>
</gene>
<dbReference type="Pfam" id="PF13565">
    <property type="entry name" value="HTH_32"/>
    <property type="match status" value="1"/>
</dbReference>
<dbReference type="InterPro" id="IPR047656">
    <property type="entry name" value="IS481-like_transpos"/>
</dbReference>
<feature type="domain" description="Integrase catalytic" evidence="2">
    <location>
        <begin position="133"/>
        <end position="300"/>
    </location>
</feature>
<evidence type="ECO:0000313" key="4">
    <source>
        <dbReference type="Proteomes" id="UP000535543"/>
    </source>
</evidence>
<dbReference type="PROSITE" id="PS50994">
    <property type="entry name" value="INTEGRASE"/>
    <property type="match status" value="1"/>
</dbReference>
<dbReference type="PANTHER" id="PTHR35004">
    <property type="entry name" value="TRANSPOSASE RV3428C-RELATED"/>
    <property type="match status" value="1"/>
</dbReference>
<protein>
    <submittedName>
        <fullName evidence="3">IS481 family transposase</fullName>
    </submittedName>
</protein>
<dbReference type="Pfam" id="PF13683">
    <property type="entry name" value="rve_3"/>
    <property type="match status" value="1"/>
</dbReference>
<dbReference type="NCBIfam" id="NF033577">
    <property type="entry name" value="transpos_IS481"/>
    <property type="match status" value="1"/>
</dbReference>
<accession>A0A848KI61</accession>
<dbReference type="InterPro" id="IPR036388">
    <property type="entry name" value="WH-like_DNA-bd_sf"/>
</dbReference>
<dbReference type="AlphaFoldDB" id="A0A848KI61"/>
<evidence type="ECO:0000313" key="3">
    <source>
        <dbReference type="EMBL" id="NMN98415.1"/>
    </source>
</evidence>
<dbReference type="Gene3D" id="3.30.420.10">
    <property type="entry name" value="Ribonuclease H-like superfamily/Ribonuclease H"/>
    <property type="match status" value="1"/>
</dbReference>
<dbReference type="InterPro" id="IPR012337">
    <property type="entry name" value="RNaseH-like_sf"/>
</dbReference>
<sequence>MRVLSVNERWLEILLTPLRDGITVAETCRRYGVSRQSFYDYRRRLHDEGVAALQPRSRRPHSSPVRTAPEIEERIVTMRTDNPRWGARTIHTRLIRAGLAAPPAVSTIHRILQRHGMVTAPIRRAPRTWRRFERFAPNDLWQIDGTQVELVDASKAWVVDLLDDHARYAIGATATRRFTGYAAWTAMETAIDENGAPRQLISDNGMQFKSGEGEKPVFFQERLKAMGITQLSSRPRHPQTCGKLERYHRTFKEFYADHGPAVDIQDLQRICDEFRWYYNNDRPHRALDEQTPSQVYETLPKVVPGDPRPKRRNHGPRTLKVSKAGSFNYRKRKINIGQAYTGQHVTVTEVGDLVLVTHTASQKLLRELTLGPVGSYHPSGNKRGRPRKTASATPELVVSAMS</sequence>
<dbReference type="InterPro" id="IPR001584">
    <property type="entry name" value="Integrase_cat-core"/>
</dbReference>
<reference evidence="3 4" key="2">
    <citation type="submission" date="2020-06" db="EMBL/GenBank/DDBJ databases">
        <title>Antribacter stalactiti gen. nov., sp. nov., a new member of the family Nacardiaceae isolated from a cave.</title>
        <authorList>
            <person name="Kim I.S."/>
        </authorList>
    </citation>
    <scope>NUCLEOTIDE SEQUENCE [LARGE SCALE GENOMIC DNA]</scope>
    <source>
        <strain evidence="3 4">YC2-7</strain>
    </source>
</reference>
<comment type="caution">
    <text evidence="3">The sequence shown here is derived from an EMBL/GenBank/DDBJ whole genome shotgun (WGS) entry which is preliminary data.</text>
</comment>
<name>A0A848KI61_9NOCA</name>
<feature type="region of interest" description="Disordered" evidence="1">
    <location>
        <begin position="300"/>
        <end position="319"/>
    </location>
</feature>
<dbReference type="SUPFAM" id="SSF53098">
    <property type="entry name" value="Ribonuclease H-like"/>
    <property type="match status" value="1"/>
</dbReference>
<dbReference type="Proteomes" id="UP000535543">
    <property type="component" value="Unassembled WGS sequence"/>
</dbReference>
<feature type="region of interest" description="Disordered" evidence="1">
    <location>
        <begin position="371"/>
        <end position="402"/>
    </location>
</feature>
<dbReference type="GO" id="GO:0003676">
    <property type="term" value="F:nucleic acid binding"/>
    <property type="evidence" value="ECO:0007669"/>
    <property type="project" value="InterPro"/>
</dbReference>
<evidence type="ECO:0000259" key="2">
    <source>
        <dbReference type="PROSITE" id="PS50994"/>
    </source>
</evidence>
<dbReference type="SUPFAM" id="SSF46689">
    <property type="entry name" value="Homeodomain-like"/>
    <property type="match status" value="1"/>
</dbReference>
<proteinExistence type="predicted"/>
<dbReference type="EMBL" id="VCQU01000010">
    <property type="protein sequence ID" value="NMN98415.1"/>
    <property type="molecule type" value="Genomic_DNA"/>
</dbReference>
<dbReference type="InterPro" id="IPR036397">
    <property type="entry name" value="RNaseH_sf"/>
</dbReference>
<dbReference type="InterPro" id="IPR009057">
    <property type="entry name" value="Homeodomain-like_sf"/>
</dbReference>
<evidence type="ECO:0000256" key="1">
    <source>
        <dbReference type="SAM" id="MobiDB-lite"/>
    </source>
</evidence>
<organism evidence="3 4">
    <name type="scientific">Antrihabitans stalactiti</name>
    <dbReference type="NCBI Taxonomy" id="2584121"/>
    <lineage>
        <taxon>Bacteria</taxon>
        <taxon>Bacillati</taxon>
        <taxon>Actinomycetota</taxon>
        <taxon>Actinomycetes</taxon>
        <taxon>Mycobacteriales</taxon>
        <taxon>Nocardiaceae</taxon>
        <taxon>Antrihabitans</taxon>
    </lineage>
</organism>
<reference evidence="3 4" key="1">
    <citation type="submission" date="2019-05" db="EMBL/GenBank/DDBJ databases">
        <authorList>
            <person name="Lee S.D."/>
        </authorList>
    </citation>
    <scope>NUCLEOTIDE SEQUENCE [LARGE SCALE GENOMIC DNA]</scope>
    <source>
        <strain evidence="3 4">YC2-7</strain>
    </source>
</reference>
<dbReference type="GO" id="GO:0015074">
    <property type="term" value="P:DNA integration"/>
    <property type="evidence" value="ECO:0007669"/>
    <property type="project" value="InterPro"/>
</dbReference>
<keyword evidence="4" id="KW-1185">Reference proteome</keyword>
<dbReference type="PANTHER" id="PTHR35004:SF6">
    <property type="entry name" value="TRANSPOSASE"/>
    <property type="match status" value="1"/>
</dbReference>